<dbReference type="InterPro" id="IPR029044">
    <property type="entry name" value="Nucleotide-diphossugar_trans"/>
</dbReference>
<dbReference type="Gene3D" id="3.90.550.10">
    <property type="entry name" value="Spore Coat Polysaccharide Biosynthesis Protein SpsA, Chain A"/>
    <property type="match status" value="1"/>
</dbReference>
<keyword evidence="1 5" id="KW-0808">Transferase</keyword>
<dbReference type="PANTHER" id="PTHR43584">
    <property type="entry name" value="NUCLEOTIDYL TRANSFERASE"/>
    <property type="match status" value="1"/>
</dbReference>
<keyword evidence="2" id="KW-0548">Nucleotidyltransferase</keyword>
<dbReference type="Pfam" id="PF12804">
    <property type="entry name" value="NTP_transf_3"/>
    <property type="match status" value="1"/>
</dbReference>
<comment type="caution">
    <text evidence="5">The sequence shown here is derived from an EMBL/GenBank/DDBJ whole genome shotgun (WGS) entry which is preliminary data.</text>
</comment>
<evidence type="ECO:0000313" key="5">
    <source>
        <dbReference type="EMBL" id="PLR23331.1"/>
    </source>
</evidence>
<dbReference type="RefSeq" id="WP_101719044.1">
    <property type="nucleotide sequence ID" value="NZ_PJRS01000033.1"/>
</dbReference>
<name>A0A2N5DB91_9CAUL</name>
<evidence type="ECO:0000256" key="2">
    <source>
        <dbReference type="ARBA" id="ARBA00022695"/>
    </source>
</evidence>
<feature type="domain" description="MobA-like NTP transferase" evidence="4">
    <location>
        <begin position="7"/>
        <end position="137"/>
    </location>
</feature>
<dbReference type="InterPro" id="IPR025877">
    <property type="entry name" value="MobA-like_NTP_Trfase"/>
</dbReference>
<dbReference type="OrthoDB" id="9814110at2"/>
<evidence type="ECO:0000259" key="4">
    <source>
        <dbReference type="Pfam" id="PF12804"/>
    </source>
</evidence>
<protein>
    <submittedName>
        <fullName evidence="5">Nucleotidyltransferase</fullName>
    </submittedName>
</protein>
<dbReference type="AlphaFoldDB" id="A0A2N5DB91"/>
<keyword evidence="6" id="KW-1185">Reference proteome</keyword>
<dbReference type="InterPro" id="IPR050065">
    <property type="entry name" value="GlmU-like"/>
</dbReference>
<dbReference type="SUPFAM" id="SSF53448">
    <property type="entry name" value="Nucleotide-diphospho-sugar transferases"/>
    <property type="match status" value="1"/>
</dbReference>
<dbReference type="CDD" id="cd02523">
    <property type="entry name" value="PC_cytidylyltransferase"/>
    <property type="match status" value="1"/>
</dbReference>
<sequence length="253" mass="27894">MQSPVKAIILSAGQGKRLSPLTDTRPKCLVDLSGRSVLEWQIRHLHRAGVTEVVVVTGFNADLVEAELAKLRLPGLTLRTIFNPFYSVSDNLASVWMARGEMQGSFLLLNGDTLFEPAIAERLLSAPSAPITVTIDRKDGGYDSDDMKVRTEGDALREIGKTITTYDAESIGFLRFEPEGAALFTDIVERSLRTPEGLRRWYLSAIDQIARAHDAVAVRSIQGLDWAEMDFPEDLPKNRELAARWAAAEATPA</sequence>
<proteinExistence type="predicted"/>
<organism evidence="5 6">
    <name type="scientific">Caulobacter zeae</name>
    <dbReference type="NCBI Taxonomy" id="2055137"/>
    <lineage>
        <taxon>Bacteria</taxon>
        <taxon>Pseudomonadati</taxon>
        <taxon>Pseudomonadota</taxon>
        <taxon>Alphaproteobacteria</taxon>
        <taxon>Caulobacterales</taxon>
        <taxon>Caulobacteraceae</taxon>
        <taxon>Caulobacter</taxon>
    </lineage>
</organism>
<dbReference type="EMBL" id="PJRS01000033">
    <property type="protein sequence ID" value="PLR23331.1"/>
    <property type="molecule type" value="Genomic_DNA"/>
</dbReference>
<keyword evidence="3" id="KW-0460">Magnesium</keyword>
<dbReference type="Proteomes" id="UP000234479">
    <property type="component" value="Unassembled WGS sequence"/>
</dbReference>
<evidence type="ECO:0000256" key="3">
    <source>
        <dbReference type="ARBA" id="ARBA00022842"/>
    </source>
</evidence>
<dbReference type="GO" id="GO:0016779">
    <property type="term" value="F:nucleotidyltransferase activity"/>
    <property type="evidence" value="ECO:0007669"/>
    <property type="project" value="UniProtKB-KW"/>
</dbReference>
<dbReference type="PANTHER" id="PTHR43584:SF8">
    <property type="entry name" value="N-ACETYLMURAMATE ALPHA-1-PHOSPHATE URIDYLYLTRANSFERASE"/>
    <property type="match status" value="1"/>
</dbReference>
<evidence type="ECO:0000313" key="6">
    <source>
        <dbReference type="Proteomes" id="UP000234479"/>
    </source>
</evidence>
<accession>A0A2N5DB91</accession>
<gene>
    <name evidence="5" type="ORF">SGCZBJ_16320</name>
</gene>
<reference evidence="5 6" key="1">
    <citation type="submission" date="2017-12" db="EMBL/GenBank/DDBJ databases">
        <title>The genome sequence of Caulobacter sp. 410.</title>
        <authorList>
            <person name="Gao J."/>
            <person name="Mao X."/>
            <person name="Sun J."/>
        </authorList>
    </citation>
    <scope>NUCLEOTIDE SEQUENCE [LARGE SCALE GENOMIC DNA]</scope>
    <source>
        <strain evidence="5 6">410</strain>
    </source>
</reference>
<evidence type="ECO:0000256" key="1">
    <source>
        <dbReference type="ARBA" id="ARBA00022679"/>
    </source>
</evidence>